<dbReference type="PANTHER" id="PTHR11758">
    <property type="entry name" value="40S RIBOSOMAL PROTEIN S15A"/>
    <property type="match status" value="1"/>
</dbReference>
<dbReference type="InterPro" id="IPR000630">
    <property type="entry name" value="Ribosomal_uS8"/>
</dbReference>
<dbReference type="NCBIfam" id="NF003115">
    <property type="entry name" value="PRK04034.1"/>
    <property type="match status" value="1"/>
</dbReference>
<reference evidence="5" key="2">
    <citation type="submission" date="2021-05" db="EMBL/GenBank/DDBJ databases">
        <title>Protein family content uncovers lineage relationships and bacterial pathway maintenance mechanisms in DPANN archaea.</title>
        <authorList>
            <person name="Castelle C.J."/>
            <person name="Meheust R."/>
            <person name="Jaffe A.L."/>
            <person name="Seitz K."/>
            <person name="Gong X."/>
            <person name="Baker B.J."/>
            <person name="Banfield J.F."/>
        </authorList>
    </citation>
    <scope>NUCLEOTIDE SEQUENCE</scope>
    <source>
        <strain evidence="5">RIFCSPLOWO2_01_FULL_AR10_48_17</strain>
    </source>
</reference>
<evidence type="ECO:0000313" key="6">
    <source>
        <dbReference type="Proteomes" id="UP000675968"/>
    </source>
</evidence>
<organism evidence="5 6">
    <name type="scientific">Candidatus Iainarchaeum sp</name>
    <dbReference type="NCBI Taxonomy" id="3101447"/>
    <lineage>
        <taxon>Archaea</taxon>
        <taxon>Candidatus Iainarchaeota</taxon>
        <taxon>Candidatus Iainarchaeia</taxon>
        <taxon>Candidatus Iainarchaeales</taxon>
        <taxon>Candidatus Iainarchaeaceae</taxon>
        <taxon>Candidatus Iainarchaeum</taxon>
    </lineage>
</organism>
<dbReference type="EMBL" id="JAGVWC010000012">
    <property type="protein sequence ID" value="MBS3062092.1"/>
    <property type="molecule type" value="Genomic_DNA"/>
</dbReference>
<keyword evidence="2" id="KW-0694">RNA-binding</keyword>
<dbReference type="AlphaFoldDB" id="A0A8T4L861"/>
<dbReference type="Gene3D" id="3.30.1490.10">
    <property type="match status" value="1"/>
</dbReference>
<reference evidence="5" key="1">
    <citation type="submission" date="2021-03" db="EMBL/GenBank/DDBJ databases">
        <authorList>
            <person name="Jaffe A."/>
        </authorList>
    </citation>
    <scope>NUCLEOTIDE SEQUENCE</scope>
    <source>
        <strain evidence="5">RIFCSPLOWO2_01_FULL_AR10_48_17</strain>
    </source>
</reference>
<dbReference type="GO" id="GO:1990904">
    <property type="term" value="C:ribonucleoprotein complex"/>
    <property type="evidence" value="ECO:0007669"/>
    <property type="project" value="UniProtKB-KW"/>
</dbReference>
<dbReference type="GO" id="GO:0006412">
    <property type="term" value="P:translation"/>
    <property type="evidence" value="ECO:0007669"/>
    <property type="project" value="InterPro"/>
</dbReference>
<comment type="similarity">
    <text evidence="1">Belongs to the universal ribosomal protein uS8 family.</text>
</comment>
<evidence type="ECO:0000313" key="5">
    <source>
        <dbReference type="EMBL" id="MBS3062092.1"/>
    </source>
</evidence>
<evidence type="ECO:0000256" key="2">
    <source>
        <dbReference type="ARBA" id="ARBA00022730"/>
    </source>
</evidence>
<proteinExistence type="inferred from homology"/>
<name>A0A8T4L861_9ARCH</name>
<dbReference type="GO" id="GO:0005840">
    <property type="term" value="C:ribosome"/>
    <property type="evidence" value="ECO:0007669"/>
    <property type="project" value="UniProtKB-KW"/>
</dbReference>
<dbReference type="Pfam" id="PF00410">
    <property type="entry name" value="Ribosomal_S8"/>
    <property type="match status" value="1"/>
</dbReference>
<evidence type="ECO:0000256" key="3">
    <source>
        <dbReference type="ARBA" id="ARBA00022980"/>
    </source>
</evidence>
<comment type="caution">
    <text evidence="5">The sequence shown here is derived from an EMBL/GenBank/DDBJ whole genome shotgun (WGS) entry which is preliminary data.</text>
</comment>
<accession>A0A8T4L861</accession>
<keyword evidence="3 5" id="KW-0689">Ribosomal protein</keyword>
<gene>
    <name evidence="5" type="ORF">J4215_05915</name>
</gene>
<sequence length="129" mass="14548">MSVDQIANALTSIKNSESAARHTCTIKPGSKLLKEILRVMQENGFVKKVDWKETRQGEEAIVSLEGRINECRVVKPRYAVKKDEFERFEKKFLPARDIGILIVSTPKGVFSHKKAKENGVGGRLLAYVF</sequence>
<dbReference type="InterPro" id="IPR035987">
    <property type="entry name" value="Ribosomal_uS8_sf"/>
</dbReference>
<dbReference type="GO" id="GO:0003735">
    <property type="term" value="F:structural constituent of ribosome"/>
    <property type="evidence" value="ECO:0007669"/>
    <property type="project" value="InterPro"/>
</dbReference>
<dbReference type="SUPFAM" id="SSF56047">
    <property type="entry name" value="Ribosomal protein S8"/>
    <property type="match status" value="1"/>
</dbReference>
<keyword evidence="2" id="KW-0699">rRNA-binding</keyword>
<keyword evidence="4" id="KW-0687">Ribonucleoprotein</keyword>
<evidence type="ECO:0000256" key="4">
    <source>
        <dbReference type="ARBA" id="ARBA00023274"/>
    </source>
</evidence>
<dbReference type="Proteomes" id="UP000675968">
    <property type="component" value="Unassembled WGS sequence"/>
</dbReference>
<protein>
    <submittedName>
        <fullName evidence="5">30S ribosomal protein S8</fullName>
    </submittedName>
</protein>
<dbReference type="Gene3D" id="3.30.1370.30">
    <property type="match status" value="1"/>
</dbReference>
<evidence type="ECO:0000256" key="1">
    <source>
        <dbReference type="ARBA" id="ARBA00006471"/>
    </source>
</evidence>
<dbReference type="GO" id="GO:0019843">
    <property type="term" value="F:rRNA binding"/>
    <property type="evidence" value="ECO:0007669"/>
    <property type="project" value="UniProtKB-KW"/>
</dbReference>